<evidence type="ECO:0000256" key="2">
    <source>
        <dbReference type="ARBA" id="ARBA00011270"/>
    </source>
</evidence>
<evidence type="ECO:0000313" key="11">
    <source>
        <dbReference type="Proteomes" id="UP000230407"/>
    </source>
</evidence>
<dbReference type="InterPro" id="IPR011060">
    <property type="entry name" value="RibuloseP-bd_barrel"/>
</dbReference>
<feature type="region of interest" description="Disordered" evidence="9">
    <location>
        <begin position="1"/>
        <end position="38"/>
    </location>
</feature>
<feature type="compositionally biased region" description="Low complexity" evidence="9">
    <location>
        <begin position="152"/>
        <end position="164"/>
    </location>
</feature>
<evidence type="ECO:0000256" key="8">
    <source>
        <dbReference type="ARBA" id="ARBA00049047"/>
    </source>
</evidence>
<keyword evidence="6" id="KW-0057">Aromatic amino acid biosynthesis</keyword>
<dbReference type="SUPFAM" id="SSF51366">
    <property type="entry name" value="Ribulose-phoshate binding barrel"/>
    <property type="match status" value="1"/>
</dbReference>
<evidence type="ECO:0000256" key="4">
    <source>
        <dbReference type="ARBA" id="ARBA00022605"/>
    </source>
</evidence>
<evidence type="ECO:0000256" key="3">
    <source>
        <dbReference type="ARBA" id="ARBA00012043"/>
    </source>
</evidence>
<dbReference type="Proteomes" id="UP000230407">
    <property type="component" value="Unassembled WGS sequence"/>
</dbReference>
<comment type="pathway">
    <text evidence="1">Amino-acid biosynthesis; L-tryptophan biosynthesis; L-tryptophan from chorismate: step 5/5.</text>
</comment>
<gene>
    <name evidence="10" type="ORF">CUT44_28495</name>
</gene>
<keyword evidence="4" id="KW-0028">Amino-acid biosynthesis</keyword>
<dbReference type="EC" id="4.2.1.20" evidence="3"/>
<proteinExistence type="predicted"/>
<dbReference type="InterPro" id="IPR002028">
    <property type="entry name" value="Trp_synthase_suA"/>
</dbReference>
<evidence type="ECO:0000256" key="1">
    <source>
        <dbReference type="ARBA" id="ARBA00004733"/>
    </source>
</evidence>
<name>A0A2M8LQJ2_9ACTN</name>
<keyword evidence="5" id="KW-0822">Tryptophan biosynthesis</keyword>
<evidence type="ECO:0000256" key="5">
    <source>
        <dbReference type="ARBA" id="ARBA00022822"/>
    </source>
</evidence>
<dbReference type="AlphaFoldDB" id="A0A2M8LQJ2"/>
<comment type="subunit">
    <text evidence="2">Tetramer of two alpha and two beta chains.</text>
</comment>
<comment type="catalytic activity">
    <reaction evidence="8">
        <text>(1S,2R)-1-C-(indol-3-yl)glycerol 3-phosphate + L-serine = D-glyceraldehyde 3-phosphate + L-tryptophan + H2O</text>
        <dbReference type="Rhea" id="RHEA:10532"/>
        <dbReference type="ChEBI" id="CHEBI:15377"/>
        <dbReference type="ChEBI" id="CHEBI:33384"/>
        <dbReference type="ChEBI" id="CHEBI:57912"/>
        <dbReference type="ChEBI" id="CHEBI:58866"/>
        <dbReference type="ChEBI" id="CHEBI:59776"/>
        <dbReference type="EC" id="4.2.1.20"/>
    </reaction>
</comment>
<sequence length="530" mass="55390">MRQVPSRSCPAPRAPPLRPVRPVAGGEPRPARHECSSPVVCRRRSWRTRAGWSRILDRPAFMRQDRAAGPARGIHGGSTGDPRGKVGRPTAPSSPVPLFHLSPSSPSRRLPSARSRMRRCRTGHPLPCAVVCRRHGPSGRPATGNRQPARIGRASTTTPGTTGIRTRHPPYGRPRFTAATRPRSGDGRTAPTGHRPVRTPSSPTPTAPRRRHVPGGPPPGTAPLRASRTPPVRPRRPCPTSEDSEEPPMPTPTTAPRDRLTAAFGRAGAAGRAALVGCLPAGCPTAEDSVTALRTLSWHVDVLVIGPPLGDPAAPPVTPGAVLEILREVSATAGVPVVLMTGRELLLRSGTGALAAAAASAGAAGVVLPDLHPAGPEAGHWLAAAVRHRLATTFLADHDRFPDAAAASTGWVHLPANTDPAGAAGVLDLTDLRHRTGRARRLTSAPVCTGIGITSPELAAAAAPGVDGVAVGSAFVQVLRDAPERGAGISELDHRAARYAAALRAVPGGRRRECRREANGCERWLARHAP</sequence>
<accession>A0A2M8LQJ2</accession>
<dbReference type="Pfam" id="PF00290">
    <property type="entry name" value="Trp_syntA"/>
    <property type="match status" value="1"/>
</dbReference>
<dbReference type="PANTHER" id="PTHR43406">
    <property type="entry name" value="TRYPTOPHAN SYNTHASE, ALPHA CHAIN"/>
    <property type="match status" value="1"/>
</dbReference>
<dbReference type="GO" id="GO:0005829">
    <property type="term" value="C:cytosol"/>
    <property type="evidence" value="ECO:0007669"/>
    <property type="project" value="TreeGrafter"/>
</dbReference>
<dbReference type="InterPro" id="IPR013785">
    <property type="entry name" value="Aldolase_TIM"/>
</dbReference>
<evidence type="ECO:0000313" key="10">
    <source>
        <dbReference type="EMBL" id="PJE94218.1"/>
    </source>
</evidence>
<evidence type="ECO:0000256" key="7">
    <source>
        <dbReference type="ARBA" id="ARBA00023239"/>
    </source>
</evidence>
<evidence type="ECO:0000256" key="6">
    <source>
        <dbReference type="ARBA" id="ARBA00023141"/>
    </source>
</evidence>
<dbReference type="UniPathway" id="UPA00035">
    <property type="reaction ID" value="UER00044"/>
</dbReference>
<evidence type="ECO:0000256" key="9">
    <source>
        <dbReference type="SAM" id="MobiDB-lite"/>
    </source>
</evidence>
<dbReference type="Gene3D" id="3.20.20.70">
    <property type="entry name" value="Aldolase class I"/>
    <property type="match status" value="1"/>
</dbReference>
<organism evidence="10 11">
    <name type="scientific">Streptomyces carminius</name>
    <dbReference type="NCBI Taxonomy" id="2665496"/>
    <lineage>
        <taxon>Bacteria</taxon>
        <taxon>Bacillati</taxon>
        <taxon>Actinomycetota</taxon>
        <taxon>Actinomycetes</taxon>
        <taxon>Kitasatosporales</taxon>
        <taxon>Streptomycetaceae</taxon>
        <taxon>Streptomyces</taxon>
    </lineage>
</organism>
<feature type="region of interest" description="Disordered" evidence="9">
    <location>
        <begin position="63"/>
        <end position="257"/>
    </location>
</feature>
<dbReference type="EMBL" id="PGGW01000069">
    <property type="protein sequence ID" value="PJE94218.1"/>
    <property type="molecule type" value="Genomic_DNA"/>
</dbReference>
<protein>
    <recommendedName>
        <fullName evidence="3">tryptophan synthase</fullName>
        <ecNumber evidence="3">4.2.1.20</ecNumber>
    </recommendedName>
</protein>
<dbReference type="GO" id="GO:0004834">
    <property type="term" value="F:tryptophan synthase activity"/>
    <property type="evidence" value="ECO:0007669"/>
    <property type="project" value="UniProtKB-EC"/>
</dbReference>
<comment type="caution">
    <text evidence="10">The sequence shown here is derived from an EMBL/GenBank/DDBJ whole genome shotgun (WGS) entry which is preliminary data.</text>
</comment>
<feature type="compositionally biased region" description="Low complexity" evidence="9">
    <location>
        <begin position="1"/>
        <end position="11"/>
    </location>
</feature>
<feature type="compositionally biased region" description="Low complexity" evidence="9">
    <location>
        <begin position="96"/>
        <end position="114"/>
    </location>
</feature>
<keyword evidence="11" id="KW-1185">Reference proteome</keyword>
<keyword evidence="7" id="KW-0456">Lyase</keyword>
<reference evidence="10 11" key="1">
    <citation type="submission" date="2017-11" db="EMBL/GenBank/DDBJ databases">
        <title>Streptomyces carmine sp. nov., a novel actinomycete isolated from Sophora alopecuroides in Xinjiang, China.</title>
        <authorList>
            <person name="Wang Y."/>
            <person name="Luo X."/>
            <person name="Wan C."/>
            <person name="Zhang L."/>
        </authorList>
    </citation>
    <scope>NUCLEOTIDE SEQUENCE [LARGE SCALE GENOMIC DNA]</scope>
    <source>
        <strain evidence="10 11">TRM SA0054</strain>
    </source>
</reference>
<dbReference type="PANTHER" id="PTHR43406:SF1">
    <property type="entry name" value="TRYPTOPHAN SYNTHASE ALPHA CHAIN, CHLOROPLASTIC"/>
    <property type="match status" value="1"/>
</dbReference>